<dbReference type="Proteomes" id="UP001501102">
    <property type="component" value="Unassembled WGS sequence"/>
</dbReference>
<dbReference type="InterPro" id="IPR009081">
    <property type="entry name" value="PP-bd_ACP"/>
</dbReference>
<dbReference type="InterPro" id="IPR006162">
    <property type="entry name" value="Ppantetheine_attach_site"/>
</dbReference>
<dbReference type="Pfam" id="PF00550">
    <property type="entry name" value="PP-binding"/>
    <property type="match status" value="1"/>
</dbReference>
<feature type="region of interest" description="Disordered" evidence="3">
    <location>
        <begin position="69"/>
        <end position="110"/>
    </location>
</feature>
<protein>
    <recommendedName>
        <fullName evidence="4">Carrier domain-containing protein</fullName>
    </recommendedName>
</protein>
<evidence type="ECO:0000259" key="4">
    <source>
        <dbReference type="Pfam" id="PF00550"/>
    </source>
</evidence>
<keyword evidence="6" id="KW-1185">Reference proteome</keyword>
<evidence type="ECO:0000256" key="3">
    <source>
        <dbReference type="SAM" id="MobiDB-lite"/>
    </source>
</evidence>
<keyword evidence="1" id="KW-0596">Phosphopantetheine</keyword>
<dbReference type="EMBL" id="BAAAXZ010000130">
    <property type="protein sequence ID" value="GAA2935871.1"/>
    <property type="molecule type" value="Genomic_DNA"/>
</dbReference>
<comment type="caution">
    <text evidence="5">The sequence shown here is derived from an EMBL/GenBank/DDBJ whole genome shotgun (WGS) entry which is preliminary data.</text>
</comment>
<gene>
    <name evidence="5" type="ORF">GCM10020221_34590</name>
</gene>
<evidence type="ECO:0000313" key="5">
    <source>
        <dbReference type="EMBL" id="GAA2935871.1"/>
    </source>
</evidence>
<name>A0ABP6JMC8_STRTU</name>
<proteinExistence type="predicted"/>
<dbReference type="InterPro" id="IPR036736">
    <property type="entry name" value="ACP-like_sf"/>
</dbReference>
<keyword evidence="2" id="KW-0597">Phosphoprotein</keyword>
<evidence type="ECO:0000256" key="2">
    <source>
        <dbReference type="ARBA" id="ARBA00022553"/>
    </source>
</evidence>
<reference evidence="6" key="1">
    <citation type="journal article" date="2019" name="Int. J. Syst. Evol. Microbiol.">
        <title>The Global Catalogue of Microorganisms (GCM) 10K type strain sequencing project: providing services to taxonomists for standard genome sequencing and annotation.</title>
        <authorList>
            <consortium name="The Broad Institute Genomics Platform"/>
            <consortium name="The Broad Institute Genome Sequencing Center for Infectious Disease"/>
            <person name="Wu L."/>
            <person name="Ma J."/>
        </authorList>
    </citation>
    <scope>NUCLEOTIDE SEQUENCE [LARGE SCALE GENOMIC DNA]</scope>
    <source>
        <strain evidence="6">JCM 4087</strain>
    </source>
</reference>
<dbReference type="SUPFAM" id="SSF47336">
    <property type="entry name" value="ACP-like"/>
    <property type="match status" value="1"/>
</dbReference>
<feature type="compositionally biased region" description="Low complexity" evidence="3">
    <location>
        <begin position="91"/>
        <end position="106"/>
    </location>
</feature>
<organism evidence="5 6">
    <name type="scientific">Streptomyces thioluteus</name>
    <dbReference type="NCBI Taxonomy" id="66431"/>
    <lineage>
        <taxon>Bacteria</taxon>
        <taxon>Bacillati</taxon>
        <taxon>Actinomycetota</taxon>
        <taxon>Actinomycetes</taxon>
        <taxon>Kitasatosporales</taxon>
        <taxon>Streptomycetaceae</taxon>
        <taxon>Streptomyces</taxon>
    </lineage>
</organism>
<feature type="region of interest" description="Disordered" evidence="3">
    <location>
        <begin position="1"/>
        <end position="23"/>
    </location>
</feature>
<sequence>MRGPPQWPRQWMPTPTAPPTQLTDGSALLELDELDHGRSLYDLGADSLTMIDLISTVEDRFGIELELSAAEAPRQAWRDPLPPGRGPRARPPGTRVPSPSRSGSRAPGRDVLCLVHTGRARATSRRTARLVAELDPALTVA</sequence>
<accession>A0ABP6JMC8</accession>
<dbReference type="Gene3D" id="1.10.1200.10">
    <property type="entry name" value="ACP-like"/>
    <property type="match status" value="1"/>
</dbReference>
<feature type="domain" description="Carrier" evidence="4">
    <location>
        <begin position="30"/>
        <end position="69"/>
    </location>
</feature>
<evidence type="ECO:0000256" key="1">
    <source>
        <dbReference type="ARBA" id="ARBA00022450"/>
    </source>
</evidence>
<dbReference type="PROSITE" id="PS00012">
    <property type="entry name" value="PHOSPHOPANTETHEINE"/>
    <property type="match status" value="1"/>
</dbReference>
<evidence type="ECO:0000313" key="6">
    <source>
        <dbReference type="Proteomes" id="UP001501102"/>
    </source>
</evidence>